<keyword evidence="4" id="KW-1185">Reference proteome</keyword>
<proteinExistence type="predicted"/>
<reference evidence="3" key="1">
    <citation type="submission" date="2022-08" db="EMBL/GenBank/DDBJ databases">
        <authorList>
            <person name="Somphong A."/>
            <person name="Phongsopitanun W."/>
        </authorList>
    </citation>
    <scope>NUCLEOTIDE SEQUENCE</scope>
    <source>
        <strain evidence="3">LP05-1</strain>
    </source>
</reference>
<evidence type="ECO:0000259" key="2">
    <source>
        <dbReference type="Pfam" id="PF00326"/>
    </source>
</evidence>
<feature type="chain" id="PRO_5046270621" evidence="1">
    <location>
        <begin position="24"/>
        <end position="375"/>
    </location>
</feature>
<gene>
    <name evidence="3" type="ORF">NX801_16710</name>
</gene>
<dbReference type="EMBL" id="JANUGQ010000013">
    <property type="protein sequence ID" value="MCS0637276.1"/>
    <property type="molecule type" value="Genomic_DNA"/>
</dbReference>
<feature type="domain" description="Peptidase S9 prolyl oligopeptidase catalytic" evidence="2">
    <location>
        <begin position="201"/>
        <end position="355"/>
    </location>
</feature>
<dbReference type="Pfam" id="PF00326">
    <property type="entry name" value="Peptidase_S9"/>
    <property type="match status" value="1"/>
</dbReference>
<evidence type="ECO:0000313" key="3">
    <source>
        <dbReference type="EMBL" id="MCS0637276.1"/>
    </source>
</evidence>
<dbReference type="SUPFAM" id="SSF53474">
    <property type="entry name" value="alpha/beta-Hydrolases"/>
    <property type="match status" value="1"/>
</dbReference>
<dbReference type="InterPro" id="IPR001375">
    <property type="entry name" value="Peptidase_S9_cat"/>
</dbReference>
<name>A0ABT2CKQ0_9ACTN</name>
<dbReference type="PANTHER" id="PTHR12277">
    <property type="entry name" value="ALPHA/BETA HYDROLASE DOMAIN-CONTAINING PROTEIN"/>
    <property type="match status" value="1"/>
</dbReference>
<dbReference type="InterPro" id="IPR029058">
    <property type="entry name" value="AB_hydrolase_fold"/>
</dbReference>
<feature type="signal peptide" evidence="1">
    <location>
        <begin position="1"/>
        <end position="23"/>
    </location>
</feature>
<dbReference type="Proteomes" id="UP001431313">
    <property type="component" value="Unassembled WGS sequence"/>
</dbReference>
<protein>
    <submittedName>
        <fullName evidence="3">S9 family peptidase</fullName>
    </submittedName>
</protein>
<evidence type="ECO:0000313" key="4">
    <source>
        <dbReference type="Proteomes" id="UP001431313"/>
    </source>
</evidence>
<evidence type="ECO:0000256" key="1">
    <source>
        <dbReference type="SAM" id="SignalP"/>
    </source>
</evidence>
<dbReference type="RefSeq" id="WP_258788530.1">
    <property type="nucleotide sequence ID" value="NZ_JANUGQ010000013.1"/>
</dbReference>
<organism evidence="3 4">
    <name type="scientific">Streptomyces pyxinae</name>
    <dbReference type="NCBI Taxonomy" id="2970734"/>
    <lineage>
        <taxon>Bacteria</taxon>
        <taxon>Bacillati</taxon>
        <taxon>Actinomycetota</taxon>
        <taxon>Actinomycetes</taxon>
        <taxon>Kitasatosporales</taxon>
        <taxon>Streptomycetaceae</taxon>
        <taxon>Streptomyces</taxon>
    </lineage>
</organism>
<dbReference type="Gene3D" id="3.40.50.1820">
    <property type="entry name" value="alpha/beta hydrolase"/>
    <property type="match status" value="1"/>
</dbReference>
<dbReference type="PANTHER" id="PTHR12277:SF79">
    <property type="entry name" value="XAA-PRO DIPEPTIDYL-PEPTIDASE-RELATED"/>
    <property type="match status" value="1"/>
</dbReference>
<keyword evidence="1" id="KW-0732">Signal</keyword>
<accession>A0ABT2CKQ0</accession>
<comment type="caution">
    <text evidence="3">The sequence shown here is derived from an EMBL/GenBank/DDBJ whole genome shotgun (WGS) entry which is preliminary data.</text>
</comment>
<sequence>MRPATATAAAVTTLIGAGAAAVAAGRYASDAALKAPPGRPLPGEPRLTVHATAAGQVTLSRCLASLRPGRYGLTGPGVHAVVGPVLAGAADSADTVVRRLERVAHGRLEAGDRVRMTPQVHSGTPAEALGLDHRDVELPGELGPLPAWYVPGARPTWVITAHGLGATREHPLNVMGALARKQVPVLNLAYRGDPGAPRSADGLGHLGDAEWHDLDAAIRFAVREGAERVVLHGWSTGAAMALHAAAGSALRDRVAGLVLDSPVLDWEVTLRALATARHVPAALLPLAVRAARGRTGLHGDRLRAVADPAALRVPTLLVHGPGDRVAPWRSSRVLADLRPDLVTLHTVPDAPHAAMWNADPAGYEETLRRFLTPLV</sequence>